<dbReference type="Proteomes" id="UP000324800">
    <property type="component" value="Unassembled WGS sequence"/>
</dbReference>
<proteinExistence type="predicted"/>
<name>A0A5J4WN12_9EUKA</name>
<dbReference type="AlphaFoldDB" id="A0A5J4WN12"/>
<evidence type="ECO:0000313" key="2">
    <source>
        <dbReference type="Proteomes" id="UP000324800"/>
    </source>
</evidence>
<accession>A0A5J4WN12</accession>
<reference evidence="1 2" key="1">
    <citation type="submission" date="2019-03" db="EMBL/GenBank/DDBJ databases">
        <title>Single cell metagenomics reveals metabolic interactions within the superorganism composed of flagellate Streblomastix strix and complex community of Bacteroidetes bacteria on its surface.</title>
        <authorList>
            <person name="Treitli S.C."/>
            <person name="Kolisko M."/>
            <person name="Husnik F."/>
            <person name="Keeling P."/>
            <person name="Hampl V."/>
        </authorList>
    </citation>
    <scope>NUCLEOTIDE SEQUENCE [LARGE SCALE GENOMIC DNA]</scope>
    <source>
        <strain evidence="1">ST1C</strain>
    </source>
</reference>
<sequence>MEEVNFNVDDDLATVHENMTLDKQKYYGKTDDGSEHSELLKFRVDFSPACGPFNQLIILRDAQNLWNAAIYARDVSQLESIIAGKRHCGVFIDNPLCDIDNAAAEDTPFFYQILYDITFSDDFIQDLKIVWLIKLNVTGNNHLANAMITPEKSDFVCQLSGEKDENPLAYSLYNVKLVNLQNVPNDAKLLQISIIQITDAKFEELEIQNA</sequence>
<gene>
    <name evidence="1" type="ORF">EZS28_008110</name>
</gene>
<evidence type="ECO:0000313" key="1">
    <source>
        <dbReference type="EMBL" id="KAA6396364.1"/>
    </source>
</evidence>
<organism evidence="1 2">
    <name type="scientific">Streblomastix strix</name>
    <dbReference type="NCBI Taxonomy" id="222440"/>
    <lineage>
        <taxon>Eukaryota</taxon>
        <taxon>Metamonada</taxon>
        <taxon>Preaxostyla</taxon>
        <taxon>Oxymonadida</taxon>
        <taxon>Streblomastigidae</taxon>
        <taxon>Streblomastix</taxon>
    </lineage>
</organism>
<protein>
    <submittedName>
        <fullName evidence="1">Uncharacterized protein</fullName>
    </submittedName>
</protein>
<comment type="caution">
    <text evidence="1">The sequence shown here is derived from an EMBL/GenBank/DDBJ whole genome shotgun (WGS) entry which is preliminary data.</text>
</comment>
<dbReference type="EMBL" id="SNRW01001444">
    <property type="protein sequence ID" value="KAA6396364.1"/>
    <property type="molecule type" value="Genomic_DNA"/>
</dbReference>